<dbReference type="Proteomes" id="UP001597267">
    <property type="component" value="Unassembled WGS sequence"/>
</dbReference>
<sequence length="266" mass="28413">MKLRNLVFSALALGTISTATITTTADQTFAATASTTMSLDTTMYAARDTAVYTAPAGNTTGQTLTSGTAWHVSSKQIVRGTTWYEVGGDQWVKGADLSTNPIATALDTTMYVVGTYGAAVFNSPYADRQQTGQTLEKDSGWHVSGQVTVNGETWYEVGGGQWVWGPDMSADQPITQTPGIAMTATAYDPRVLGNYTFGYDTVAANLSVFPRGTKLNITFANGTSKDYVVRDTGTFAYANPNQLDIAMPNSQALQFGRQSITVRVIS</sequence>
<evidence type="ECO:0000313" key="4">
    <source>
        <dbReference type="Proteomes" id="UP001597267"/>
    </source>
</evidence>
<organism evidence="3 4">
    <name type="scientific">Agrilactobacillus yilanensis</name>
    <dbReference type="NCBI Taxonomy" id="2485997"/>
    <lineage>
        <taxon>Bacteria</taxon>
        <taxon>Bacillati</taxon>
        <taxon>Bacillota</taxon>
        <taxon>Bacilli</taxon>
        <taxon>Lactobacillales</taxon>
        <taxon>Lactobacillaceae</taxon>
        <taxon>Agrilactobacillus</taxon>
    </lineage>
</organism>
<feature type="signal peptide" evidence="1">
    <location>
        <begin position="1"/>
        <end position="21"/>
    </location>
</feature>
<dbReference type="InterPro" id="IPR024968">
    <property type="entry name" value="SlpA_C_lactobacillus"/>
</dbReference>
<keyword evidence="1" id="KW-0732">Signal</keyword>
<feature type="domain" description="S-layer protein C-terminal" evidence="2">
    <location>
        <begin position="132"/>
        <end position="163"/>
    </location>
</feature>
<comment type="caution">
    <text evidence="3">The sequence shown here is derived from an EMBL/GenBank/DDBJ whole genome shotgun (WGS) entry which is preliminary data.</text>
</comment>
<protein>
    <submittedName>
        <fullName evidence="3">SLAP domain-containing protein</fullName>
    </submittedName>
</protein>
<dbReference type="Pfam" id="PF03217">
    <property type="entry name" value="SlpA"/>
    <property type="match status" value="2"/>
</dbReference>
<feature type="domain" description="S-layer protein C-terminal" evidence="2">
    <location>
        <begin position="46"/>
        <end position="93"/>
    </location>
</feature>
<evidence type="ECO:0000313" key="3">
    <source>
        <dbReference type="EMBL" id="MFD1672997.1"/>
    </source>
</evidence>
<name>A0ABW4JDC9_9LACO</name>
<dbReference type="EMBL" id="JBHTOP010000028">
    <property type="protein sequence ID" value="MFD1672997.1"/>
    <property type="molecule type" value="Genomic_DNA"/>
</dbReference>
<accession>A0ABW4JDC9</accession>
<keyword evidence="4" id="KW-1185">Reference proteome</keyword>
<feature type="chain" id="PRO_5047305434" evidence="1">
    <location>
        <begin position="22"/>
        <end position="266"/>
    </location>
</feature>
<gene>
    <name evidence="3" type="ORF">ACFQ5M_12925</name>
</gene>
<reference evidence="4" key="1">
    <citation type="journal article" date="2019" name="Int. J. Syst. Evol. Microbiol.">
        <title>The Global Catalogue of Microorganisms (GCM) 10K type strain sequencing project: providing services to taxonomists for standard genome sequencing and annotation.</title>
        <authorList>
            <consortium name="The Broad Institute Genomics Platform"/>
            <consortium name="The Broad Institute Genome Sequencing Center for Infectious Disease"/>
            <person name="Wu L."/>
            <person name="Ma J."/>
        </authorList>
    </citation>
    <scope>NUCLEOTIDE SEQUENCE [LARGE SCALE GENOMIC DNA]</scope>
    <source>
        <strain evidence="4">CCM 8896</strain>
    </source>
</reference>
<evidence type="ECO:0000259" key="2">
    <source>
        <dbReference type="Pfam" id="PF03217"/>
    </source>
</evidence>
<proteinExistence type="predicted"/>
<evidence type="ECO:0000256" key="1">
    <source>
        <dbReference type="SAM" id="SignalP"/>
    </source>
</evidence>
<dbReference type="RefSeq" id="WP_125715296.1">
    <property type="nucleotide sequence ID" value="NZ_JBHTOP010000028.1"/>
</dbReference>